<dbReference type="Pfam" id="PF13519">
    <property type="entry name" value="VWA_2"/>
    <property type="match status" value="1"/>
</dbReference>
<dbReference type="PROSITE" id="PS50234">
    <property type="entry name" value="VWFA"/>
    <property type="match status" value="1"/>
</dbReference>
<evidence type="ECO:0000313" key="3">
    <source>
        <dbReference type="EMBL" id="MBI2678440.1"/>
    </source>
</evidence>
<accession>A0A932A828</accession>
<dbReference type="InterPro" id="IPR017802">
    <property type="entry name" value="VWFA-rel_acidobac-type"/>
</dbReference>
<dbReference type="CDD" id="cd00198">
    <property type="entry name" value="vWFA"/>
    <property type="match status" value="1"/>
</dbReference>
<evidence type="ECO:0000256" key="1">
    <source>
        <dbReference type="SAM" id="MobiDB-lite"/>
    </source>
</evidence>
<gene>
    <name evidence="3" type="ORF">HYX28_06635</name>
</gene>
<reference evidence="3" key="1">
    <citation type="submission" date="2020-07" db="EMBL/GenBank/DDBJ databases">
        <title>Huge and variable diversity of episymbiotic CPR bacteria and DPANN archaea in groundwater ecosystems.</title>
        <authorList>
            <person name="He C.Y."/>
            <person name="Keren R."/>
            <person name="Whittaker M."/>
            <person name="Farag I.F."/>
            <person name="Doudna J."/>
            <person name="Cate J.H.D."/>
            <person name="Banfield J.F."/>
        </authorList>
    </citation>
    <scope>NUCLEOTIDE SEQUENCE</scope>
    <source>
        <strain evidence="3">NC_groundwater_580_Pr5_B-0.1um_64_19</strain>
    </source>
</reference>
<protein>
    <submittedName>
        <fullName evidence="3">VWA domain-containing protein</fullName>
    </submittedName>
</protein>
<dbReference type="Proteomes" id="UP000779809">
    <property type="component" value="Unassembled WGS sequence"/>
</dbReference>
<evidence type="ECO:0000259" key="2">
    <source>
        <dbReference type="PROSITE" id="PS50234"/>
    </source>
</evidence>
<dbReference type="InterPro" id="IPR002035">
    <property type="entry name" value="VWF_A"/>
</dbReference>
<organism evidence="3 4">
    <name type="scientific">Candidatus Korobacter versatilis</name>
    <dbReference type="NCBI Taxonomy" id="658062"/>
    <lineage>
        <taxon>Bacteria</taxon>
        <taxon>Pseudomonadati</taxon>
        <taxon>Acidobacteriota</taxon>
        <taxon>Terriglobia</taxon>
        <taxon>Terriglobales</taxon>
        <taxon>Candidatus Korobacteraceae</taxon>
        <taxon>Candidatus Korobacter</taxon>
    </lineage>
</organism>
<dbReference type="AlphaFoldDB" id="A0A932A828"/>
<name>A0A932A828_9BACT</name>
<dbReference type="NCBIfam" id="TIGR03436">
    <property type="entry name" value="acidobact_VWFA"/>
    <property type="match status" value="1"/>
</dbReference>
<dbReference type="Gene3D" id="3.40.50.410">
    <property type="entry name" value="von Willebrand factor, type A domain"/>
    <property type="match status" value="1"/>
</dbReference>
<dbReference type="EMBL" id="JACPNR010000009">
    <property type="protein sequence ID" value="MBI2678440.1"/>
    <property type="molecule type" value="Genomic_DNA"/>
</dbReference>
<feature type="domain" description="VWFA" evidence="2">
    <location>
        <begin position="125"/>
        <end position="296"/>
    </location>
</feature>
<proteinExistence type="predicted"/>
<feature type="region of interest" description="Disordered" evidence="1">
    <location>
        <begin position="48"/>
        <end position="70"/>
    </location>
</feature>
<dbReference type="SUPFAM" id="SSF53300">
    <property type="entry name" value="vWA-like"/>
    <property type="match status" value="1"/>
</dbReference>
<sequence length="348" mass="38793">MLTSGPLPLVAREGRALVRGRLLVFILLVLIACPGLIWAQGEEQNVHVKPLPQPTPKPPDVSSDPSLKTHTRPMKVDVDLVLVPVTITDDWNRLVTGLERDNFLLYEGKDQMDIRHFSNEDAPISLGVIFDVSGSMSNKIDKAKEAVVEFFKTANPQDEFFLVSFSERPELLADFTRSVEDVQGRLVYAVPKGRTSLLDAIYLGMNKMRDGHNSKKALLIISDGGDNRSRYTEGEIKSLVKEADVQIYAIGIFDAFAATQEERLGPELLSEITEVTGGRTFSIDSPSELTDVATKIGIELRNQYVLGYRPKNPTKDGKWRKIKVKLLPPKGLPQLHVYSKMGYYAPTE</sequence>
<evidence type="ECO:0000313" key="4">
    <source>
        <dbReference type="Proteomes" id="UP000779809"/>
    </source>
</evidence>
<dbReference type="SMART" id="SM00327">
    <property type="entry name" value="VWA"/>
    <property type="match status" value="1"/>
</dbReference>
<dbReference type="InterPro" id="IPR036465">
    <property type="entry name" value="vWFA_dom_sf"/>
</dbReference>
<comment type="caution">
    <text evidence="3">The sequence shown here is derived from an EMBL/GenBank/DDBJ whole genome shotgun (WGS) entry which is preliminary data.</text>
</comment>